<proteinExistence type="predicted"/>
<sequence length="266" mass="29931">MTWRRLLRRTVILWNVAAPFAAIALVMSGLLWWALGLLMTGHALWLISTLIPACQWCGEVVTTLSQARGEKEPVGAESKEVWLTIDDGPHPEDTPRLLDLLDAHQARATFFFIGANAKKHRKLVRQVIKRGHEVANHTMNHPQYWYWAYGPGSAEREIDECQKVLSDVADVTPRWFRAPAGFKNPIVQQHVEKTGLRVAAWSARGHDGVVTDKERVLQRLYSEIQPGGIILMHEGRVADGGGRLAPQVLDELLKWLGEKGYRCVVP</sequence>
<keyword evidence="1" id="KW-0472">Membrane</keyword>
<evidence type="ECO:0000256" key="1">
    <source>
        <dbReference type="SAM" id="Phobius"/>
    </source>
</evidence>
<reference evidence="3 4" key="1">
    <citation type="submission" date="2018-06" db="EMBL/GenBank/DDBJ databases">
        <title>Genomic Encyclopedia of Type Strains, Phase IV (KMG-IV): sequencing the most valuable type-strain genomes for metagenomic binning, comparative biology and taxonomic classification.</title>
        <authorList>
            <person name="Goeker M."/>
        </authorList>
    </citation>
    <scope>NUCLEOTIDE SEQUENCE [LARGE SCALE GENOMIC DNA]</scope>
    <source>
        <strain evidence="3 4">DSM 25532</strain>
    </source>
</reference>
<evidence type="ECO:0000259" key="2">
    <source>
        <dbReference type="PROSITE" id="PS51677"/>
    </source>
</evidence>
<feature type="domain" description="NodB homology" evidence="2">
    <location>
        <begin position="79"/>
        <end position="264"/>
    </location>
</feature>
<dbReference type="Gene3D" id="3.20.20.370">
    <property type="entry name" value="Glycoside hydrolase/deacetylase"/>
    <property type="match status" value="1"/>
</dbReference>
<dbReference type="PANTHER" id="PTHR10587">
    <property type="entry name" value="GLYCOSYL TRANSFERASE-RELATED"/>
    <property type="match status" value="1"/>
</dbReference>
<dbReference type="Pfam" id="PF01522">
    <property type="entry name" value="Polysacc_deac_1"/>
    <property type="match status" value="1"/>
</dbReference>
<keyword evidence="4" id="KW-1185">Reference proteome</keyword>
<accession>A0A366HTU2</accession>
<keyword evidence="1" id="KW-1133">Transmembrane helix</keyword>
<evidence type="ECO:0000313" key="3">
    <source>
        <dbReference type="EMBL" id="RBP47701.1"/>
    </source>
</evidence>
<dbReference type="PROSITE" id="PS51677">
    <property type="entry name" value="NODB"/>
    <property type="match status" value="1"/>
</dbReference>
<dbReference type="AlphaFoldDB" id="A0A366HTU2"/>
<dbReference type="SUPFAM" id="SSF88713">
    <property type="entry name" value="Glycoside hydrolase/deacetylase"/>
    <property type="match status" value="1"/>
</dbReference>
<dbReference type="InterPro" id="IPR050248">
    <property type="entry name" value="Polysacc_deacetylase_ArnD"/>
</dbReference>
<dbReference type="CDD" id="cd10917">
    <property type="entry name" value="CE4_NodB_like_6s_7s"/>
    <property type="match status" value="1"/>
</dbReference>
<dbReference type="InterPro" id="IPR002509">
    <property type="entry name" value="NODB_dom"/>
</dbReference>
<gene>
    <name evidence="3" type="ORF">DES53_101500</name>
</gene>
<evidence type="ECO:0000313" key="4">
    <source>
        <dbReference type="Proteomes" id="UP000253426"/>
    </source>
</evidence>
<dbReference type="EMBL" id="QNRR01000001">
    <property type="protein sequence ID" value="RBP47701.1"/>
    <property type="molecule type" value="Genomic_DNA"/>
</dbReference>
<protein>
    <submittedName>
        <fullName evidence="3">Peptidoglycan/xylan/chitin deacetylase (PgdA/CDA1 family)</fullName>
    </submittedName>
</protein>
<dbReference type="RefSeq" id="WP_170156795.1">
    <property type="nucleotide sequence ID" value="NZ_QNRR01000001.1"/>
</dbReference>
<name>A0A366HTU2_9BACT</name>
<dbReference type="GO" id="GO:0016810">
    <property type="term" value="F:hydrolase activity, acting on carbon-nitrogen (but not peptide) bonds"/>
    <property type="evidence" value="ECO:0007669"/>
    <property type="project" value="InterPro"/>
</dbReference>
<dbReference type="Proteomes" id="UP000253426">
    <property type="component" value="Unassembled WGS sequence"/>
</dbReference>
<keyword evidence="1" id="KW-0812">Transmembrane</keyword>
<dbReference type="PANTHER" id="PTHR10587:SF137">
    <property type="entry name" value="4-DEOXY-4-FORMAMIDO-L-ARABINOSE-PHOSPHOUNDECAPRENOL DEFORMYLASE ARND-RELATED"/>
    <property type="match status" value="1"/>
</dbReference>
<comment type="caution">
    <text evidence="3">The sequence shown here is derived from an EMBL/GenBank/DDBJ whole genome shotgun (WGS) entry which is preliminary data.</text>
</comment>
<organism evidence="3 4">
    <name type="scientific">Roseimicrobium gellanilyticum</name>
    <dbReference type="NCBI Taxonomy" id="748857"/>
    <lineage>
        <taxon>Bacteria</taxon>
        <taxon>Pseudomonadati</taxon>
        <taxon>Verrucomicrobiota</taxon>
        <taxon>Verrucomicrobiia</taxon>
        <taxon>Verrucomicrobiales</taxon>
        <taxon>Verrucomicrobiaceae</taxon>
        <taxon>Roseimicrobium</taxon>
    </lineage>
</organism>
<dbReference type="InterPro" id="IPR011330">
    <property type="entry name" value="Glyco_hydro/deAcase_b/a-brl"/>
</dbReference>
<feature type="transmembrane region" description="Helical" evidence="1">
    <location>
        <begin position="12"/>
        <end position="35"/>
    </location>
</feature>
<dbReference type="GO" id="GO:0005975">
    <property type="term" value="P:carbohydrate metabolic process"/>
    <property type="evidence" value="ECO:0007669"/>
    <property type="project" value="InterPro"/>
</dbReference>